<reference evidence="2" key="1">
    <citation type="journal article" date="2018" name="Genome Biol.">
        <title>SKESA: strategic k-mer extension for scrupulous assemblies.</title>
        <authorList>
            <person name="Souvorov A."/>
            <person name="Agarwala R."/>
            <person name="Lipman D.J."/>
        </authorList>
    </citation>
    <scope>NUCLEOTIDE SEQUENCE</scope>
    <source>
        <strain evidence="2">Salmonella enterica</strain>
    </source>
</reference>
<dbReference type="Pfam" id="PF11726">
    <property type="entry name" value="YagK_YfjJ_C"/>
    <property type="match status" value="1"/>
</dbReference>
<dbReference type="AlphaFoldDB" id="A0A725MTY5"/>
<dbReference type="InterPro" id="IPR057271">
    <property type="entry name" value="YagK_YfjJ_C"/>
</dbReference>
<accession>A0A725MTY5</accession>
<organism evidence="2">
    <name type="scientific">Salmonella senftenberg</name>
    <dbReference type="NCBI Taxonomy" id="28150"/>
    <lineage>
        <taxon>Bacteria</taxon>
        <taxon>Pseudomonadati</taxon>
        <taxon>Pseudomonadota</taxon>
        <taxon>Gammaproteobacteria</taxon>
        <taxon>Enterobacterales</taxon>
        <taxon>Enterobacteriaceae</taxon>
        <taxon>Salmonella</taxon>
    </lineage>
</organism>
<evidence type="ECO:0000313" key="2">
    <source>
        <dbReference type="EMBL" id="HAE0891507.1"/>
    </source>
</evidence>
<proteinExistence type="predicted"/>
<name>A0A725MTY5_SALSE</name>
<dbReference type="EMBL" id="DAAQUF010000012">
    <property type="protein sequence ID" value="HAE0891507.1"/>
    <property type="molecule type" value="Genomic_DNA"/>
</dbReference>
<dbReference type="RefSeq" id="WP_023566399.1">
    <property type="nucleotide sequence ID" value="NZ_CALPBF010000001.1"/>
</dbReference>
<protein>
    <submittedName>
        <fullName evidence="2">Inovirus Gp2 family protein</fullName>
    </submittedName>
</protein>
<sequence length="233" mass="26952">MQQSVLSLPQSINLLTSHRDNGHYTLVHSSTYLHDGLTYALNHDPLSKLSHPIRKEIIDRFIDQLQAMLTHYDELYGFRFDLSVPEGMPVAESNRLISDLFTRLRGEFTAKAWNNQPIKKFGYGWVREKEKSKQVHYHCWIALPYFQVRTAGFGDKGMIGRISRIWSELTSGVSRVHLPDGRYRIKRGDHDSLVDMVERISYLAKNRGKYSNGKGQQTFSASRVKFKTARILH</sequence>
<evidence type="ECO:0000259" key="1">
    <source>
        <dbReference type="Pfam" id="PF11726"/>
    </source>
</evidence>
<comment type="caution">
    <text evidence="2">The sequence shown here is derived from an EMBL/GenBank/DDBJ whole genome shotgun (WGS) entry which is preliminary data.</text>
</comment>
<gene>
    <name evidence="2" type="ORF">G2906_20105</name>
</gene>
<feature type="domain" description="YagK/YfjJ C-terminal" evidence="1">
    <location>
        <begin position="69"/>
        <end position="219"/>
    </location>
</feature>
<reference evidence="2" key="2">
    <citation type="submission" date="2019-04" db="EMBL/GenBank/DDBJ databases">
        <authorList>
            <consortium name="NCBI Pathogen Detection Project"/>
        </authorList>
    </citation>
    <scope>NUCLEOTIDE SEQUENCE</scope>
    <source>
        <strain evidence="2">Salmonella enterica</strain>
    </source>
</reference>